<feature type="compositionally biased region" description="Low complexity" evidence="1">
    <location>
        <begin position="1"/>
        <end position="11"/>
    </location>
</feature>
<proteinExistence type="predicted"/>
<accession>A0ABP8RWD2</accession>
<name>A0ABP8RWD2_9PSEU</name>
<evidence type="ECO:0000313" key="2">
    <source>
        <dbReference type="EMBL" id="GAA4551030.1"/>
    </source>
</evidence>
<comment type="caution">
    <text evidence="2">The sequence shown here is derived from an EMBL/GenBank/DDBJ whole genome shotgun (WGS) entry which is preliminary data.</text>
</comment>
<organism evidence="2 3">
    <name type="scientific">Pseudonocardia xishanensis</name>
    <dbReference type="NCBI Taxonomy" id="630995"/>
    <lineage>
        <taxon>Bacteria</taxon>
        <taxon>Bacillati</taxon>
        <taxon>Actinomycetota</taxon>
        <taxon>Actinomycetes</taxon>
        <taxon>Pseudonocardiales</taxon>
        <taxon>Pseudonocardiaceae</taxon>
        <taxon>Pseudonocardia</taxon>
    </lineage>
</organism>
<gene>
    <name evidence="2" type="ORF">GCM10023175_42170</name>
</gene>
<feature type="region of interest" description="Disordered" evidence="1">
    <location>
        <begin position="1"/>
        <end position="60"/>
    </location>
</feature>
<reference evidence="3" key="1">
    <citation type="journal article" date="2019" name="Int. J. Syst. Evol. Microbiol.">
        <title>The Global Catalogue of Microorganisms (GCM) 10K type strain sequencing project: providing services to taxonomists for standard genome sequencing and annotation.</title>
        <authorList>
            <consortium name="The Broad Institute Genomics Platform"/>
            <consortium name="The Broad Institute Genome Sequencing Center for Infectious Disease"/>
            <person name="Wu L."/>
            <person name="Ma J."/>
        </authorList>
    </citation>
    <scope>NUCLEOTIDE SEQUENCE [LARGE SCALE GENOMIC DNA]</scope>
    <source>
        <strain evidence="3">JCM 17906</strain>
    </source>
</reference>
<sequence>MGSTCGLRSRGCGSGGGAYRIRTHDELKAAGPGEREDAWGGRVSGDGRLPVSGGGQTTIGPSATWFGSVTISPPTLMNPALRCAIARSSLMVMAASRGQDRRGWLNQARRSERR</sequence>
<protein>
    <submittedName>
        <fullName evidence="2">Uncharacterized protein</fullName>
    </submittedName>
</protein>
<feature type="compositionally biased region" description="Basic and acidic residues" evidence="1">
    <location>
        <begin position="22"/>
        <end position="39"/>
    </location>
</feature>
<keyword evidence="3" id="KW-1185">Reference proteome</keyword>
<evidence type="ECO:0000313" key="3">
    <source>
        <dbReference type="Proteomes" id="UP001501598"/>
    </source>
</evidence>
<dbReference type="Proteomes" id="UP001501598">
    <property type="component" value="Unassembled WGS sequence"/>
</dbReference>
<evidence type="ECO:0000256" key="1">
    <source>
        <dbReference type="SAM" id="MobiDB-lite"/>
    </source>
</evidence>
<dbReference type="EMBL" id="BAABGT010000063">
    <property type="protein sequence ID" value="GAA4551030.1"/>
    <property type="molecule type" value="Genomic_DNA"/>
</dbReference>